<name>A0A6J5MXN4_9CAUD</name>
<accession>A0A6J5MXN4</accession>
<evidence type="ECO:0000313" key="4">
    <source>
        <dbReference type="EMBL" id="CAB4197588.1"/>
    </source>
</evidence>
<evidence type="ECO:0000313" key="3">
    <source>
        <dbReference type="EMBL" id="CAB4182387.1"/>
    </source>
</evidence>
<reference evidence="1" key="1">
    <citation type="submission" date="2020-04" db="EMBL/GenBank/DDBJ databases">
        <authorList>
            <person name="Chiriac C."/>
            <person name="Salcher M."/>
            <person name="Ghai R."/>
            <person name="Kavagutti S V."/>
        </authorList>
    </citation>
    <scope>NUCLEOTIDE SEQUENCE</scope>
</reference>
<sequence length="162" mass="17333">MDTALAAAAPTMGALQKVRYSHTDMIDFIIANPQTTQNALASRYGYSVGWVSNIMASDAWQSAMAKRREELVDPTLVATIDERFRGITLQSLERLKQKLEAPAVSDNVVLKALELGAKALGVGGNAPPPPPAADHLAQLANRLLDLQAGVRNRISEGVTIDA</sequence>
<dbReference type="EMBL" id="LR798373">
    <property type="protein sequence ID" value="CAB5227383.1"/>
    <property type="molecule type" value="Genomic_DNA"/>
</dbReference>
<dbReference type="EMBL" id="LR797037">
    <property type="protein sequence ID" value="CAB4182387.1"/>
    <property type="molecule type" value="Genomic_DNA"/>
</dbReference>
<evidence type="ECO:0000313" key="5">
    <source>
        <dbReference type="EMBL" id="CAB4211756.1"/>
    </source>
</evidence>
<gene>
    <name evidence="3" type="ORF">UFOVP1079_17</name>
    <name evidence="4" type="ORF">UFOVP1320_21</name>
    <name evidence="5" type="ORF">UFOVP1431_34</name>
    <name evidence="6" type="ORF">UFOVP1527_35</name>
    <name evidence="1" type="ORF">UFOVP548_36</name>
    <name evidence="2" type="ORF">UFOVP904_36</name>
</gene>
<evidence type="ECO:0000313" key="1">
    <source>
        <dbReference type="EMBL" id="CAB4149743.1"/>
    </source>
</evidence>
<dbReference type="EMBL" id="LR797378">
    <property type="protein sequence ID" value="CAB4211756.1"/>
    <property type="molecule type" value="Genomic_DNA"/>
</dbReference>
<dbReference type="EMBL" id="LR797269">
    <property type="protein sequence ID" value="CAB4197588.1"/>
    <property type="molecule type" value="Genomic_DNA"/>
</dbReference>
<evidence type="ECO:0000313" key="6">
    <source>
        <dbReference type="EMBL" id="CAB5227383.1"/>
    </source>
</evidence>
<evidence type="ECO:0000313" key="2">
    <source>
        <dbReference type="EMBL" id="CAB4170076.1"/>
    </source>
</evidence>
<dbReference type="EMBL" id="LR796520">
    <property type="protein sequence ID" value="CAB4149743.1"/>
    <property type="molecule type" value="Genomic_DNA"/>
</dbReference>
<dbReference type="EMBL" id="LR796851">
    <property type="protein sequence ID" value="CAB4170076.1"/>
    <property type="molecule type" value="Genomic_DNA"/>
</dbReference>
<organism evidence="1">
    <name type="scientific">uncultured Caudovirales phage</name>
    <dbReference type="NCBI Taxonomy" id="2100421"/>
    <lineage>
        <taxon>Viruses</taxon>
        <taxon>Duplodnaviria</taxon>
        <taxon>Heunggongvirae</taxon>
        <taxon>Uroviricota</taxon>
        <taxon>Caudoviricetes</taxon>
        <taxon>Peduoviridae</taxon>
        <taxon>Maltschvirus</taxon>
        <taxon>Maltschvirus maltsch</taxon>
    </lineage>
</organism>
<protein>
    <submittedName>
        <fullName evidence="1">Uncharacterized protein</fullName>
    </submittedName>
</protein>
<proteinExistence type="predicted"/>